<dbReference type="Proteomes" id="UP000516110">
    <property type="component" value="Segment"/>
</dbReference>
<evidence type="ECO:0000313" key="2">
    <source>
        <dbReference type="Proteomes" id="UP000516110"/>
    </source>
</evidence>
<reference evidence="1 2" key="1">
    <citation type="submission" date="2020-06" db="EMBL/GenBank/DDBJ databases">
        <title>Characterization of Pseudomonas phiPsa374-like phages.</title>
        <authorList>
            <person name="Warring S."/>
            <person name="Malone L.M."/>
            <person name="Easingwood R.A."/>
            <person name="Rigano L."/>
            <person name="Frampton R.A."/>
            <person name="Lopez Acedo E."/>
            <person name="Templeton M.D."/>
            <person name="Kleffmann T."/>
            <person name="Bostina M."/>
            <person name="Fineran P.C."/>
        </authorList>
    </citation>
    <scope>NUCLEOTIDE SEQUENCE [LARGE SCALE GENOMIC DNA]</scope>
</reference>
<protein>
    <submittedName>
        <fullName evidence="1">Uncharacterized protein</fullName>
    </submittedName>
</protein>
<keyword evidence="2" id="KW-1185">Reference proteome</keyword>
<gene>
    <name evidence="1" type="ORF">phiPsa300_171</name>
</gene>
<evidence type="ECO:0000313" key="1">
    <source>
        <dbReference type="EMBL" id="QNO00142.1"/>
    </source>
</evidence>
<sequence length="88" mass="9757">MAISTIAVMFTACTYAACNTYAIDTADSSRDCMTNLVKHSNEFANVWAITTTPKPLQAWLDKFNVSEDAPLLTDYDFTCEPIHTDDTP</sequence>
<proteinExistence type="predicted"/>
<organism evidence="1 2">
    <name type="scientific">Pseudomonas phage phiPsa300</name>
    <dbReference type="NCBI Taxonomy" id="1460362"/>
    <lineage>
        <taxon>Viruses</taxon>
        <taxon>Duplodnaviria</taxon>
        <taxon>Heunggongvirae</taxon>
        <taxon>Uroviricota</taxon>
        <taxon>Caudoviricetes</taxon>
        <taxon>Vandenendeviridae</taxon>
        <taxon>Gorskivirinae</taxon>
        <taxon>Otagovirus</taxon>
        <taxon>Otagovirus psa300</taxon>
    </lineage>
</organism>
<name>A0A7G9V1I6_9CAUD</name>
<accession>A0A7G9V1I6</accession>
<dbReference type="EMBL" id="MT670418">
    <property type="protein sequence ID" value="QNO00142.1"/>
    <property type="molecule type" value="Genomic_DNA"/>
</dbReference>